<dbReference type="EMBL" id="CP010802">
    <property type="protein sequence ID" value="ALC16008.1"/>
    <property type="molecule type" value="Genomic_DNA"/>
</dbReference>
<comment type="similarity">
    <text evidence="1">Belongs to the 4-hydroxybenzoyl-CoA thioesterase family.</text>
</comment>
<dbReference type="AlphaFoldDB" id="A0A0M4D0F9"/>
<gene>
    <name evidence="3" type="ORF">DSOUD_1227</name>
</gene>
<dbReference type="Proteomes" id="UP000057158">
    <property type="component" value="Chromosome"/>
</dbReference>
<keyword evidence="2" id="KW-0378">Hydrolase</keyword>
<proteinExistence type="inferred from homology"/>
<dbReference type="RefSeq" id="WP_053550161.1">
    <property type="nucleotide sequence ID" value="NZ_CP010802.1"/>
</dbReference>
<dbReference type="PANTHER" id="PTHR31793:SF27">
    <property type="entry name" value="NOVEL THIOESTERASE SUPERFAMILY DOMAIN AND SAPOSIN A-TYPE DOMAIN CONTAINING PROTEIN (0610012H03RIK)"/>
    <property type="match status" value="1"/>
</dbReference>
<organism evidence="3 4">
    <name type="scientific">Desulfuromonas soudanensis</name>
    <dbReference type="NCBI Taxonomy" id="1603606"/>
    <lineage>
        <taxon>Bacteria</taxon>
        <taxon>Pseudomonadati</taxon>
        <taxon>Thermodesulfobacteriota</taxon>
        <taxon>Desulfuromonadia</taxon>
        <taxon>Desulfuromonadales</taxon>
        <taxon>Desulfuromonadaceae</taxon>
        <taxon>Desulfuromonas</taxon>
    </lineage>
</organism>
<dbReference type="OrthoDB" id="9800856at2"/>
<dbReference type="SUPFAM" id="SSF54637">
    <property type="entry name" value="Thioesterase/thiol ester dehydrase-isomerase"/>
    <property type="match status" value="1"/>
</dbReference>
<dbReference type="InterPro" id="IPR029069">
    <property type="entry name" value="HotDog_dom_sf"/>
</dbReference>
<dbReference type="Pfam" id="PF13279">
    <property type="entry name" value="4HBT_2"/>
    <property type="match status" value="1"/>
</dbReference>
<evidence type="ECO:0000256" key="1">
    <source>
        <dbReference type="ARBA" id="ARBA00005953"/>
    </source>
</evidence>
<dbReference type="GO" id="GO:0047617">
    <property type="term" value="F:fatty acyl-CoA hydrolase activity"/>
    <property type="evidence" value="ECO:0007669"/>
    <property type="project" value="TreeGrafter"/>
</dbReference>
<keyword evidence="4" id="KW-1185">Reference proteome</keyword>
<accession>A0A0M4D0F9</accession>
<protein>
    <submittedName>
        <fullName evidence="3">Acyl-CoA thioesterase FadM</fullName>
    </submittedName>
</protein>
<dbReference type="STRING" id="1603606.DSOUD_1227"/>
<dbReference type="CDD" id="cd00586">
    <property type="entry name" value="4HBT"/>
    <property type="match status" value="1"/>
</dbReference>
<dbReference type="Gene3D" id="3.10.129.10">
    <property type="entry name" value="Hotdog Thioesterase"/>
    <property type="match status" value="1"/>
</dbReference>
<reference evidence="3 4" key="1">
    <citation type="submission" date="2015-07" db="EMBL/GenBank/DDBJ databases">
        <title>Isolation and Genomic Characterization of a Novel Halophilic Metal-Reducing Deltaproteobacterium from the Deep Subsurface.</title>
        <authorList>
            <person name="Badalamenti J.P."/>
            <person name="Summers Z.M."/>
            <person name="Gralnick J.A."/>
            <person name="Bond D.R."/>
        </authorList>
    </citation>
    <scope>NUCLEOTIDE SEQUENCE [LARGE SCALE GENOMIC DNA]</scope>
    <source>
        <strain evidence="3 4">WTL</strain>
    </source>
</reference>
<name>A0A0M4D0F9_9BACT</name>
<dbReference type="PATRIC" id="fig|1603606.3.peg.1342"/>
<dbReference type="KEGG" id="des:DSOUD_1227"/>
<sequence length="153" mass="17760">MNKPYFSGQPGDPAPLATRVPRVVRFEEVDPLGIVWHGRYPSYLEDGRVALGERYGIGYMDFYRQGVLAPIKKMHLDYHRPLRFGEPFSIEGILHWSEAARLNFEFILRNEAGEVTTTGYTVQMLMDLEHNLLLLLPPFYREFCASWRRGDLP</sequence>
<evidence type="ECO:0000256" key="2">
    <source>
        <dbReference type="ARBA" id="ARBA00022801"/>
    </source>
</evidence>
<evidence type="ECO:0000313" key="4">
    <source>
        <dbReference type="Proteomes" id="UP000057158"/>
    </source>
</evidence>
<evidence type="ECO:0000313" key="3">
    <source>
        <dbReference type="EMBL" id="ALC16008.1"/>
    </source>
</evidence>
<dbReference type="InterPro" id="IPR050563">
    <property type="entry name" value="4-hydroxybenzoyl-CoA_TE"/>
</dbReference>
<dbReference type="PANTHER" id="PTHR31793">
    <property type="entry name" value="4-HYDROXYBENZOYL-COA THIOESTERASE FAMILY MEMBER"/>
    <property type="match status" value="1"/>
</dbReference>